<evidence type="ECO:0000313" key="2">
    <source>
        <dbReference type="EMBL" id="ALA97748.1"/>
    </source>
</evidence>
<dbReference type="Proteomes" id="UP000062963">
    <property type="component" value="Chromosome"/>
</dbReference>
<accession>A0A0K2JH54</accession>
<dbReference type="PATRIC" id="fig|273035.7.peg.1045"/>
<keyword evidence="3" id="KW-1185">Reference proteome</keyword>
<dbReference type="RefSeq" id="WP_235511354.1">
    <property type="nucleotide sequence ID" value="NZ_CP010899.1"/>
</dbReference>
<evidence type="ECO:0000313" key="3">
    <source>
        <dbReference type="Proteomes" id="UP000062963"/>
    </source>
</evidence>
<evidence type="ECO:0000256" key="1">
    <source>
        <dbReference type="SAM" id="MobiDB-lite"/>
    </source>
</evidence>
<dbReference type="EMBL" id="CP010899">
    <property type="protein sequence ID" value="ALA97748.1"/>
    <property type="molecule type" value="Genomic_DNA"/>
</dbReference>
<feature type="compositionally biased region" description="Polar residues" evidence="1">
    <location>
        <begin position="164"/>
        <end position="173"/>
    </location>
</feature>
<proteinExistence type="predicted"/>
<sequence length="203" mass="24430">MGYLEKMFENLGKIYLIYKVIVWTNNVHKKTKSAWNFIADKISKKSNSAKNWLLKKKYYWTNYNKWVNIRTKEERKKINVQQDIVINAQIYYKQVERKAKRKLEEMKKIAKRDNIYEYLEPDFRQIEIVLDNFDILKMMSHISASNQDLSDKFKEIIIEVNTASPSHSNSEQMIDNDRTDDNDEFFDTVEELESNQIDYERSS</sequence>
<gene>
    <name evidence="2" type="ORF">SKUN_00858</name>
</gene>
<feature type="region of interest" description="Disordered" evidence="1">
    <location>
        <begin position="164"/>
        <end position="186"/>
    </location>
</feature>
<dbReference type="KEGG" id="skn:SKUN_00858"/>
<reference evidence="2 3" key="1">
    <citation type="journal article" date="2015" name="Genome Announc.">
        <title>Complete Genome Sequence of Spiroplasma kunkelii Strain CR2-3x, Causal Agent of Corn Stunt Disease in Zea mays L.</title>
        <authorList>
            <person name="Davis R.E."/>
            <person name="Shao J."/>
            <person name="Dally E.L."/>
            <person name="Zhao Y."/>
            <person name="Gasparich G.E."/>
            <person name="Gaynor B.J."/>
            <person name="Athey J.C."/>
            <person name="Harrison N.A."/>
            <person name="Donofrio N."/>
        </authorList>
    </citation>
    <scope>NUCLEOTIDE SEQUENCE [LARGE SCALE GENOMIC DNA]</scope>
    <source>
        <strain evidence="2 3">CR2-3x</strain>
    </source>
</reference>
<name>A0A0K2JH54_SPIKU</name>
<organism evidence="2 3">
    <name type="scientific">Spiroplasma kunkelii CR2-3x</name>
    <dbReference type="NCBI Taxonomy" id="273035"/>
    <lineage>
        <taxon>Bacteria</taxon>
        <taxon>Bacillati</taxon>
        <taxon>Mycoplasmatota</taxon>
        <taxon>Mollicutes</taxon>
        <taxon>Entomoplasmatales</taxon>
        <taxon>Spiroplasmataceae</taxon>
        <taxon>Spiroplasma</taxon>
    </lineage>
</organism>
<protein>
    <submittedName>
        <fullName evidence="2">Uncharacterized protein</fullName>
    </submittedName>
</protein>
<dbReference type="AlphaFoldDB" id="A0A0K2JH54"/>